<accession>F2BWT9</accession>
<comment type="caution">
    <text evidence="1">The sequence shown here is derived from an EMBL/GenBank/DDBJ whole genome shotgun (WGS) entry which is preliminary data.</text>
</comment>
<dbReference type="HOGENOM" id="CLU_3308629_0_0_9"/>
<sequence length="39" mass="4519">MYIVLSAALVGIIMRNGANYISKLYISKLYLSFYIVRFI</sequence>
<reference evidence="1 2" key="1">
    <citation type="submission" date="2011-02" db="EMBL/GenBank/DDBJ databases">
        <authorList>
            <person name="Muzny D."/>
            <person name="Qin X."/>
            <person name="Deng J."/>
            <person name="Jiang H."/>
            <person name="Liu Y."/>
            <person name="Qu J."/>
            <person name="Song X.-Z."/>
            <person name="Zhang L."/>
            <person name="Thornton R."/>
            <person name="Coyle M."/>
            <person name="Francisco L."/>
            <person name="Jackson L."/>
            <person name="Javaid M."/>
            <person name="Korchina V."/>
            <person name="Kovar C."/>
            <person name="Mata R."/>
            <person name="Mathew T."/>
            <person name="Ngo R."/>
            <person name="Nguyen L."/>
            <person name="Nguyen N."/>
            <person name="Okwuonu G."/>
            <person name="Ongeri F."/>
            <person name="Pham C."/>
            <person name="Simmons D."/>
            <person name="Wilczek-Boney K."/>
            <person name="Hale W."/>
            <person name="Jakkamsetti A."/>
            <person name="Pham P."/>
            <person name="Ruth R."/>
            <person name="San Lucas F."/>
            <person name="Warren J."/>
            <person name="Zhang J."/>
            <person name="Zhao Z."/>
            <person name="Zhou C."/>
            <person name="Zhu D."/>
            <person name="Lee S."/>
            <person name="Bess C."/>
            <person name="Blankenburg K."/>
            <person name="Forbes L."/>
            <person name="Fu Q."/>
            <person name="Gubbala S."/>
            <person name="Hirani K."/>
            <person name="Jayaseelan J.C."/>
            <person name="Lara F."/>
            <person name="Munidasa M."/>
            <person name="Palculict T."/>
            <person name="Patil S."/>
            <person name="Pu L.-L."/>
            <person name="Saada N."/>
            <person name="Tang L."/>
            <person name="Weissenberger G."/>
            <person name="Zhu Y."/>
            <person name="Hemphill L."/>
            <person name="Shang Y."/>
            <person name="Youmans B."/>
            <person name="Ayvaz T."/>
            <person name="Ross M."/>
            <person name="Santibanez J."/>
            <person name="Aqrawi P."/>
            <person name="Gross S."/>
            <person name="Joshi V."/>
            <person name="Fowler G."/>
            <person name="Nazareth L."/>
            <person name="Reid J."/>
            <person name="Worley K."/>
            <person name="Petrosino J."/>
            <person name="Highlander S."/>
            <person name="Gibbs R."/>
        </authorList>
    </citation>
    <scope>NUCLEOTIDE SEQUENCE [LARGE SCALE GENOMIC DNA]</scope>
    <source>
        <strain evidence="1 2">DSM 19965</strain>
    </source>
</reference>
<protein>
    <submittedName>
        <fullName evidence="1">Uncharacterized protein</fullName>
    </submittedName>
</protein>
<organism evidence="1 2">
    <name type="scientific">Dialister micraerophilus DSM 19965</name>
    <dbReference type="NCBI Taxonomy" id="888062"/>
    <lineage>
        <taxon>Bacteria</taxon>
        <taxon>Bacillati</taxon>
        <taxon>Bacillota</taxon>
        <taxon>Negativicutes</taxon>
        <taxon>Veillonellales</taxon>
        <taxon>Veillonellaceae</taxon>
        <taxon>Dialister</taxon>
    </lineage>
</organism>
<gene>
    <name evidence="1" type="ORF">HMPREF9083_0657</name>
</gene>
<proteinExistence type="predicted"/>
<dbReference type="Proteomes" id="UP000003503">
    <property type="component" value="Unassembled WGS sequence"/>
</dbReference>
<dbReference type="EMBL" id="AFBB01000012">
    <property type="protein sequence ID" value="EGF14206.1"/>
    <property type="molecule type" value="Genomic_DNA"/>
</dbReference>
<dbReference type="AlphaFoldDB" id="F2BWT9"/>
<keyword evidence="2" id="KW-1185">Reference proteome</keyword>
<evidence type="ECO:0000313" key="2">
    <source>
        <dbReference type="Proteomes" id="UP000003503"/>
    </source>
</evidence>
<evidence type="ECO:0000313" key="1">
    <source>
        <dbReference type="EMBL" id="EGF14206.1"/>
    </source>
</evidence>
<name>F2BWT9_9FIRM</name>